<gene>
    <name evidence="1" type="ORF">MSPICULIGERA_LOCUS4222</name>
</gene>
<dbReference type="AlphaFoldDB" id="A0AA36CCL5"/>
<evidence type="ECO:0000313" key="2">
    <source>
        <dbReference type="Proteomes" id="UP001177023"/>
    </source>
</evidence>
<dbReference type="EMBL" id="CATQJA010001070">
    <property type="protein sequence ID" value="CAJ0565588.1"/>
    <property type="molecule type" value="Genomic_DNA"/>
</dbReference>
<reference evidence="1" key="1">
    <citation type="submission" date="2023-06" db="EMBL/GenBank/DDBJ databases">
        <authorList>
            <person name="Delattre M."/>
        </authorList>
    </citation>
    <scope>NUCLEOTIDE SEQUENCE</scope>
    <source>
        <strain evidence="1">AF72</strain>
    </source>
</reference>
<feature type="non-terminal residue" evidence="1">
    <location>
        <position position="30"/>
    </location>
</feature>
<sequence>MATDVKSPLVDYGPTAHTNPNIFKLEIKAK</sequence>
<proteinExistence type="predicted"/>
<keyword evidence="2" id="KW-1185">Reference proteome</keyword>
<comment type="caution">
    <text evidence="1">The sequence shown here is derived from an EMBL/GenBank/DDBJ whole genome shotgun (WGS) entry which is preliminary data.</text>
</comment>
<name>A0AA36CCL5_9BILA</name>
<evidence type="ECO:0000313" key="1">
    <source>
        <dbReference type="EMBL" id="CAJ0565588.1"/>
    </source>
</evidence>
<organism evidence="1 2">
    <name type="scientific">Mesorhabditis spiculigera</name>
    <dbReference type="NCBI Taxonomy" id="96644"/>
    <lineage>
        <taxon>Eukaryota</taxon>
        <taxon>Metazoa</taxon>
        <taxon>Ecdysozoa</taxon>
        <taxon>Nematoda</taxon>
        <taxon>Chromadorea</taxon>
        <taxon>Rhabditida</taxon>
        <taxon>Rhabditina</taxon>
        <taxon>Rhabditomorpha</taxon>
        <taxon>Rhabditoidea</taxon>
        <taxon>Rhabditidae</taxon>
        <taxon>Mesorhabditinae</taxon>
        <taxon>Mesorhabditis</taxon>
    </lineage>
</organism>
<dbReference type="Proteomes" id="UP001177023">
    <property type="component" value="Unassembled WGS sequence"/>
</dbReference>
<protein>
    <submittedName>
        <fullName evidence="1">Uncharacterized protein</fullName>
    </submittedName>
</protein>
<accession>A0AA36CCL5</accession>